<feature type="compositionally biased region" description="Low complexity" evidence="1">
    <location>
        <begin position="1"/>
        <end position="14"/>
    </location>
</feature>
<keyword evidence="4" id="KW-1185">Reference proteome</keyword>
<evidence type="ECO:0000313" key="3">
    <source>
        <dbReference type="EMBL" id="CAG9180854.1"/>
    </source>
</evidence>
<reference evidence="3 4" key="1">
    <citation type="submission" date="2021-08" db="EMBL/GenBank/DDBJ databases">
        <authorList>
            <person name="Peeters C."/>
        </authorList>
    </citation>
    <scope>NUCLEOTIDE SEQUENCE [LARGE SCALE GENOMIC DNA]</scope>
    <source>
        <strain evidence="3 4">LMG 21510</strain>
    </source>
</reference>
<keyword evidence="2" id="KW-0472">Membrane</keyword>
<dbReference type="EMBL" id="CAJZAH010000005">
    <property type="protein sequence ID" value="CAG9180854.1"/>
    <property type="molecule type" value="Genomic_DNA"/>
</dbReference>
<evidence type="ECO:0000256" key="1">
    <source>
        <dbReference type="SAM" id="MobiDB-lite"/>
    </source>
</evidence>
<protein>
    <recommendedName>
        <fullName evidence="5">DUF202 domain-containing protein</fullName>
    </recommendedName>
</protein>
<comment type="caution">
    <text evidence="3">The sequence shown here is derived from an EMBL/GenBank/DDBJ whole genome shotgun (WGS) entry which is preliminary data.</text>
</comment>
<evidence type="ECO:0000256" key="2">
    <source>
        <dbReference type="SAM" id="Phobius"/>
    </source>
</evidence>
<evidence type="ECO:0000313" key="4">
    <source>
        <dbReference type="Proteomes" id="UP000721236"/>
    </source>
</evidence>
<organism evidence="3 4">
    <name type="scientific">Cupriavidus respiraculi</name>
    <dbReference type="NCBI Taxonomy" id="195930"/>
    <lineage>
        <taxon>Bacteria</taxon>
        <taxon>Pseudomonadati</taxon>
        <taxon>Pseudomonadota</taxon>
        <taxon>Betaproteobacteria</taxon>
        <taxon>Burkholderiales</taxon>
        <taxon>Burkholderiaceae</taxon>
        <taxon>Cupriavidus</taxon>
    </lineage>
</organism>
<dbReference type="Proteomes" id="UP000721236">
    <property type="component" value="Unassembled WGS sequence"/>
</dbReference>
<feature type="transmembrane region" description="Helical" evidence="2">
    <location>
        <begin position="72"/>
        <end position="94"/>
    </location>
</feature>
<sequence>MRPLPSTRTAKPAAPAAPPRSSPLPPAAPEPRPLPVGYRQGIITAISVLLGFSLAFWRFWGFESPGEWNLGSLLVAVSLVAAVVLQIVALFRSLRVEDDDVHEYRTTVRWLVASTVAMLACLCGAIAEDFINGSGTG</sequence>
<gene>
    <name evidence="3" type="ORF">LMG21510_04142</name>
</gene>
<feature type="transmembrane region" description="Helical" evidence="2">
    <location>
        <begin position="41"/>
        <end position="60"/>
    </location>
</feature>
<keyword evidence="2" id="KW-0812">Transmembrane</keyword>
<dbReference type="RefSeq" id="WP_224043746.1">
    <property type="nucleotide sequence ID" value="NZ_CAJZAH010000005.1"/>
</dbReference>
<feature type="region of interest" description="Disordered" evidence="1">
    <location>
        <begin position="1"/>
        <end position="30"/>
    </location>
</feature>
<proteinExistence type="predicted"/>
<keyword evidence="2" id="KW-1133">Transmembrane helix</keyword>
<accession>A0ABN7Z9V3</accession>
<feature type="transmembrane region" description="Helical" evidence="2">
    <location>
        <begin position="106"/>
        <end position="127"/>
    </location>
</feature>
<name>A0ABN7Z9V3_9BURK</name>
<feature type="compositionally biased region" description="Pro residues" evidence="1">
    <location>
        <begin position="15"/>
        <end position="30"/>
    </location>
</feature>
<evidence type="ECO:0008006" key="5">
    <source>
        <dbReference type="Google" id="ProtNLM"/>
    </source>
</evidence>